<organism evidence="1">
    <name type="scientific">uncultured Desulfobacterium sp</name>
    <dbReference type="NCBI Taxonomy" id="201089"/>
    <lineage>
        <taxon>Bacteria</taxon>
        <taxon>Pseudomonadati</taxon>
        <taxon>Thermodesulfobacteriota</taxon>
        <taxon>Desulfobacteria</taxon>
        <taxon>Desulfobacterales</taxon>
        <taxon>Desulfobacteriaceae</taxon>
        <taxon>Desulfobacterium</taxon>
        <taxon>environmental samples</taxon>
    </lineage>
</organism>
<proteinExistence type="predicted"/>
<name>A0A445N1K8_9BACT</name>
<dbReference type="AlphaFoldDB" id="A0A445N1K8"/>
<sequence>MQSFFLTTTPPPLRCEYAPVGQDWVQGAGLQARHILASKPVERPPDEMIRMPAVSHDRRLWINRPHAREQEWHPMQRSILGVVNVFTESLASLISF</sequence>
<accession>A0A445N1K8</accession>
<dbReference type="EMBL" id="OJIN01000209">
    <property type="protein sequence ID" value="SPD75587.1"/>
    <property type="molecule type" value="Genomic_DNA"/>
</dbReference>
<evidence type="ECO:0000313" key="1">
    <source>
        <dbReference type="EMBL" id="SPD75587.1"/>
    </source>
</evidence>
<gene>
    <name evidence="1" type="ORF">PITCH_A650008</name>
</gene>
<protein>
    <submittedName>
        <fullName evidence="1">Uncharacterized protein</fullName>
    </submittedName>
</protein>
<reference evidence="1" key="1">
    <citation type="submission" date="2018-01" db="EMBL/GenBank/DDBJ databases">
        <authorList>
            <person name="Regsiter A."/>
            <person name="William W."/>
        </authorList>
    </citation>
    <scope>NUCLEOTIDE SEQUENCE</scope>
    <source>
        <strain evidence="1">TRIP AH-1</strain>
    </source>
</reference>